<feature type="domain" description="Carbohydrate kinase FGGY N-terminal" evidence="10">
    <location>
        <begin position="9"/>
        <end position="280"/>
    </location>
</feature>
<gene>
    <name evidence="7" type="primary">araB</name>
    <name evidence="12" type="ordered locus">AS9A_2233</name>
</gene>
<dbReference type="NCBIfam" id="NF003154">
    <property type="entry name" value="PRK04123.1"/>
    <property type="match status" value="1"/>
</dbReference>
<proteinExistence type="inferred from homology"/>
<dbReference type="InterPro" id="IPR005929">
    <property type="entry name" value="Ribulokinase"/>
</dbReference>
<evidence type="ECO:0000256" key="4">
    <source>
        <dbReference type="ARBA" id="ARBA00022840"/>
    </source>
</evidence>
<comment type="similarity">
    <text evidence="7 9">Belongs to the ribulokinase family.</text>
</comment>
<dbReference type="KEGG" id="asd:AS9A_2233"/>
<evidence type="ECO:0000256" key="1">
    <source>
        <dbReference type="ARBA" id="ARBA00022679"/>
    </source>
</evidence>
<dbReference type="SUPFAM" id="SSF53067">
    <property type="entry name" value="Actin-like ATPase domain"/>
    <property type="match status" value="2"/>
</dbReference>
<dbReference type="Gene3D" id="3.30.420.40">
    <property type="match status" value="2"/>
</dbReference>
<keyword evidence="1 7" id="KW-0808">Transferase</keyword>
<reference evidence="12 13" key="1">
    <citation type="journal article" date="2011" name="J. Bacteriol.">
        <title>Complete genome sequence of Amycolicicoccus subflavus DQS3-9A1T, an actinomycete isolated from crude oil-polluted soil.</title>
        <authorList>
            <person name="Cai M."/>
            <person name="Chen W.M."/>
            <person name="Nie Y."/>
            <person name="Chi C.Q."/>
            <person name="Wang Y.N."/>
            <person name="Tang Y.Q."/>
            <person name="Li G.Y."/>
            <person name="Wu X.L."/>
        </authorList>
    </citation>
    <scope>NUCLEOTIDE SEQUENCE [LARGE SCALE GENOMIC DNA]</scope>
    <source>
        <strain evidence="13">DSM 45089 / DQS3-9A1</strain>
    </source>
</reference>
<evidence type="ECO:0000256" key="2">
    <source>
        <dbReference type="ARBA" id="ARBA00022741"/>
    </source>
</evidence>
<keyword evidence="4 7" id="KW-0067">ATP-binding</keyword>
<evidence type="ECO:0000259" key="10">
    <source>
        <dbReference type="Pfam" id="PF00370"/>
    </source>
</evidence>
<keyword evidence="2 7" id="KW-0547">Nucleotide-binding</keyword>
<dbReference type="STRING" id="443218.AS9A_2233"/>
<evidence type="ECO:0000313" key="13">
    <source>
        <dbReference type="Proteomes" id="UP000009235"/>
    </source>
</evidence>
<evidence type="ECO:0000256" key="5">
    <source>
        <dbReference type="ARBA" id="ARBA00022935"/>
    </source>
</evidence>
<keyword evidence="6 7" id="KW-0119">Carbohydrate metabolism</keyword>
<evidence type="ECO:0000256" key="9">
    <source>
        <dbReference type="RuleBase" id="RU003455"/>
    </source>
</evidence>
<keyword evidence="5 7" id="KW-0054">Arabinose catabolism</keyword>
<dbReference type="EMBL" id="CP002786">
    <property type="protein sequence ID" value="AEF40682.1"/>
    <property type="molecule type" value="Genomic_DNA"/>
</dbReference>
<name>F6EQZ5_HOYSD</name>
<dbReference type="RefSeq" id="WP_013807031.1">
    <property type="nucleotide sequence ID" value="NC_015564.1"/>
</dbReference>
<dbReference type="GO" id="GO:0019569">
    <property type="term" value="P:L-arabinose catabolic process to D-xylulose 5-phosphate"/>
    <property type="evidence" value="ECO:0007669"/>
    <property type="project" value="UniProtKB-UniRule"/>
</dbReference>
<dbReference type="Pfam" id="PF02782">
    <property type="entry name" value="FGGY_C"/>
    <property type="match status" value="1"/>
</dbReference>
<organism evidence="12 13">
    <name type="scientific">Hoyosella subflava (strain DSM 45089 / JCM 17490 / NBRC 109087 / DQS3-9A1)</name>
    <name type="common">Amycolicicoccus subflavus</name>
    <dbReference type="NCBI Taxonomy" id="443218"/>
    <lineage>
        <taxon>Bacteria</taxon>
        <taxon>Bacillati</taxon>
        <taxon>Actinomycetota</taxon>
        <taxon>Actinomycetes</taxon>
        <taxon>Mycobacteriales</taxon>
        <taxon>Hoyosellaceae</taxon>
        <taxon>Hoyosella</taxon>
    </lineage>
</organism>
<dbReference type="CDD" id="cd07781">
    <property type="entry name" value="ASKHA_NBD_FGGY_L-RBK"/>
    <property type="match status" value="1"/>
</dbReference>
<comment type="pathway">
    <text evidence="7 9">Carbohydrate degradation; L-arabinose degradation via L-ribulose; D-xylulose 5-phosphate from L-arabinose (bacterial route): step 2/3.</text>
</comment>
<feature type="domain" description="Carbohydrate kinase FGGY C-terminal" evidence="11">
    <location>
        <begin position="292"/>
        <end position="490"/>
    </location>
</feature>
<evidence type="ECO:0000256" key="7">
    <source>
        <dbReference type="HAMAP-Rule" id="MF_00520"/>
    </source>
</evidence>
<dbReference type="GO" id="GO:0019150">
    <property type="term" value="F:D-ribulokinase activity"/>
    <property type="evidence" value="ECO:0007669"/>
    <property type="project" value="TreeGrafter"/>
</dbReference>
<dbReference type="InterPro" id="IPR018484">
    <property type="entry name" value="FGGY_N"/>
</dbReference>
<evidence type="ECO:0000256" key="6">
    <source>
        <dbReference type="ARBA" id="ARBA00023277"/>
    </source>
</evidence>
<dbReference type="Pfam" id="PF00370">
    <property type="entry name" value="FGGY_N"/>
    <property type="match status" value="1"/>
</dbReference>
<dbReference type="PIRSF" id="PIRSF000538">
    <property type="entry name" value="GlpK"/>
    <property type="match status" value="1"/>
</dbReference>
<dbReference type="GO" id="GO:0008741">
    <property type="term" value="F:ribulokinase activity"/>
    <property type="evidence" value="ECO:0007669"/>
    <property type="project" value="UniProtKB-UniRule"/>
</dbReference>
<dbReference type="Proteomes" id="UP000009235">
    <property type="component" value="Chromosome"/>
</dbReference>
<dbReference type="HAMAP" id="MF_00520">
    <property type="entry name" value="Ribulokinase"/>
    <property type="match status" value="1"/>
</dbReference>
<dbReference type="eggNOG" id="COG1069">
    <property type="taxonomic scope" value="Bacteria"/>
</dbReference>
<comment type="catalytic activity">
    <reaction evidence="7">
        <text>D-ribulose + ATP = D-ribulose 5-phosphate + ADP + H(+)</text>
        <dbReference type="Rhea" id="RHEA:17601"/>
        <dbReference type="ChEBI" id="CHEBI:15378"/>
        <dbReference type="ChEBI" id="CHEBI:17173"/>
        <dbReference type="ChEBI" id="CHEBI:30616"/>
        <dbReference type="ChEBI" id="CHEBI:58121"/>
        <dbReference type="ChEBI" id="CHEBI:456216"/>
        <dbReference type="EC" id="2.7.1.16"/>
    </reaction>
</comment>
<keyword evidence="13" id="KW-1185">Reference proteome</keyword>
<dbReference type="PANTHER" id="PTHR43435">
    <property type="entry name" value="RIBULOKINASE"/>
    <property type="match status" value="1"/>
</dbReference>
<accession>F6EQZ5</accession>
<dbReference type="GO" id="GO:0005737">
    <property type="term" value="C:cytoplasm"/>
    <property type="evidence" value="ECO:0007669"/>
    <property type="project" value="TreeGrafter"/>
</dbReference>
<dbReference type="PANTHER" id="PTHR43435:SF4">
    <property type="entry name" value="FGGY CARBOHYDRATE KINASE DOMAIN-CONTAINING PROTEIN"/>
    <property type="match status" value="1"/>
</dbReference>
<protein>
    <recommendedName>
        <fullName evidence="7 8">Ribulokinase</fullName>
        <ecNumber evidence="7 8">2.7.1.16</ecNumber>
    </recommendedName>
</protein>
<dbReference type="EC" id="2.7.1.16" evidence="7 8"/>
<dbReference type="AlphaFoldDB" id="F6EQZ5"/>
<dbReference type="InterPro" id="IPR018485">
    <property type="entry name" value="FGGY_C"/>
</dbReference>
<dbReference type="UniPathway" id="UPA00145">
    <property type="reaction ID" value="UER00566"/>
</dbReference>
<sequence>MAHQGSAVVVGVDYGTLSGRAVVVRVHDGAELGSAMHEYKHAVMDRTLDAHAGEVLPPDWALQVPADYIDVLKNAVPAAITAAGVDPADVIGIGTDFTACTMVPTTADGTPLCELEQFVGRPHAYVKLWKHHAAQGQADRINALAHERGEKWINRYGGFISSEWEFAKGLQLLEEDPEIYAAMDHWVEAADWIVWQLTGRYVRNACTAGYKGIYQDGAYPSEEFLEALNPDFARFVREKLDHEVGQLGHRAGALSAEAAAWTGLNKGIAVAVGNVDAHVSAPAANALEAGQMMAIMGTSTCHVMNGETLAEVPGMCGVVHGGIVEGSWGYEAGQSGVGDIFASYVANQVPGEYTEEADRRGISVHELLTERAADQQVGEHGLIALDWHSGNRSVLVDHELSGLVVGQTLTTRPEDVYRALLEATAFGTRAIVEAFDDAGVPVTELVVAGGLLKNAFLMQMYADVTHLPLSAIASEQGPALGSAIHAAVAAGAYPNVRVAAQAMGRRVVGAYIPDEIAAQRYDALYAEYKVLHDYFGRGGNDVMHQLKRIRREALTMQRKPVPPERPTIETDRTVSPAYAAGVFS</sequence>
<keyword evidence="3 7" id="KW-0418">Kinase</keyword>
<dbReference type="NCBIfam" id="TIGR01234">
    <property type="entry name" value="L-ribulokinase"/>
    <property type="match status" value="1"/>
</dbReference>
<evidence type="ECO:0000256" key="3">
    <source>
        <dbReference type="ARBA" id="ARBA00022777"/>
    </source>
</evidence>
<evidence type="ECO:0000313" key="12">
    <source>
        <dbReference type="EMBL" id="AEF40682.1"/>
    </source>
</evidence>
<dbReference type="HOGENOM" id="CLU_009281_9_1_11"/>
<dbReference type="InterPro" id="IPR043129">
    <property type="entry name" value="ATPase_NBD"/>
</dbReference>
<comment type="catalytic activity">
    <reaction evidence="7 9">
        <text>L-ribulose + ATP = L-ribulose 5-phosphate + ADP + H(+)</text>
        <dbReference type="Rhea" id="RHEA:22072"/>
        <dbReference type="ChEBI" id="CHEBI:15378"/>
        <dbReference type="ChEBI" id="CHEBI:16880"/>
        <dbReference type="ChEBI" id="CHEBI:30616"/>
        <dbReference type="ChEBI" id="CHEBI:58226"/>
        <dbReference type="ChEBI" id="CHEBI:456216"/>
        <dbReference type="EC" id="2.7.1.16"/>
    </reaction>
</comment>
<dbReference type="GO" id="GO:0005524">
    <property type="term" value="F:ATP binding"/>
    <property type="evidence" value="ECO:0007669"/>
    <property type="project" value="UniProtKB-UniRule"/>
</dbReference>
<evidence type="ECO:0000256" key="8">
    <source>
        <dbReference type="NCBIfam" id="TIGR01234"/>
    </source>
</evidence>
<dbReference type="OrthoDB" id="9805576at2"/>
<evidence type="ECO:0000259" key="11">
    <source>
        <dbReference type="Pfam" id="PF02782"/>
    </source>
</evidence>
<dbReference type="InterPro" id="IPR000577">
    <property type="entry name" value="Carb_kinase_FGGY"/>
</dbReference>